<dbReference type="Proteomes" id="UP000275408">
    <property type="component" value="Unassembled WGS sequence"/>
</dbReference>
<evidence type="ECO:0000313" key="1">
    <source>
        <dbReference type="EMBL" id="RMX41830.1"/>
    </source>
</evidence>
<gene>
    <name evidence="1" type="ORF">pdam_00012469</name>
</gene>
<reference evidence="1 2" key="1">
    <citation type="journal article" date="2018" name="Sci. Rep.">
        <title>Comparative analysis of the Pocillopora damicornis genome highlights role of immune system in coral evolution.</title>
        <authorList>
            <person name="Cunning R."/>
            <person name="Bay R.A."/>
            <person name="Gillette P."/>
            <person name="Baker A.C."/>
            <person name="Traylor-Knowles N."/>
        </authorList>
    </citation>
    <scope>NUCLEOTIDE SEQUENCE [LARGE SCALE GENOMIC DNA]</scope>
    <source>
        <strain evidence="1">RSMAS</strain>
        <tissue evidence="1">Whole animal</tissue>
    </source>
</reference>
<protein>
    <submittedName>
        <fullName evidence="1">Uncharacterized protein</fullName>
    </submittedName>
</protein>
<evidence type="ECO:0000313" key="2">
    <source>
        <dbReference type="Proteomes" id="UP000275408"/>
    </source>
</evidence>
<proteinExistence type="predicted"/>
<keyword evidence="2" id="KW-1185">Reference proteome</keyword>
<dbReference type="AlphaFoldDB" id="A0A3M6TKC5"/>
<comment type="caution">
    <text evidence="1">The sequence shown here is derived from an EMBL/GenBank/DDBJ whole genome shotgun (WGS) entry which is preliminary data.</text>
</comment>
<name>A0A3M6TKC5_POCDA</name>
<accession>A0A3M6TKC5</accession>
<organism evidence="1 2">
    <name type="scientific">Pocillopora damicornis</name>
    <name type="common">Cauliflower coral</name>
    <name type="synonym">Millepora damicornis</name>
    <dbReference type="NCBI Taxonomy" id="46731"/>
    <lineage>
        <taxon>Eukaryota</taxon>
        <taxon>Metazoa</taxon>
        <taxon>Cnidaria</taxon>
        <taxon>Anthozoa</taxon>
        <taxon>Hexacorallia</taxon>
        <taxon>Scleractinia</taxon>
        <taxon>Astrocoeniina</taxon>
        <taxon>Pocilloporidae</taxon>
        <taxon>Pocillopora</taxon>
    </lineage>
</organism>
<sequence>MEQSATLYVCEQDSEDEIEVHRRSSHRRIKILDDSESEESELRSIRIRGVEIEVSEDENASSFETPHKLAEDVITEFKAWLRSADGG</sequence>
<dbReference type="EMBL" id="RCHS01003437">
    <property type="protein sequence ID" value="RMX41830.1"/>
    <property type="molecule type" value="Genomic_DNA"/>
</dbReference>